<gene>
    <name evidence="2" type="ORF">IFO71_09620</name>
</gene>
<evidence type="ECO:0000256" key="1">
    <source>
        <dbReference type="SAM" id="SignalP"/>
    </source>
</evidence>
<dbReference type="EMBL" id="JACYTR010000015">
    <property type="protein sequence ID" value="MBD8526003.1"/>
    <property type="molecule type" value="Genomic_DNA"/>
</dbReference>
<name>A0AAW3ZJ42_9GAMM</name>
<dbReference type="Proteomes" id="UP000613768">
    <property type="component" value="Unassembled WGS sequence"/>
</dbReference>
<keyword evidence="3" id="KW-1185">Reference proteome</keyword>
<evidence type="ECO:0000313" key="2">
    <source>
        <dbReference type="EMBL" id="MBD8526003.1"/>
    </source>
</evidence>
<comment type="caution">
    <text evidence="2">The sequence shown here is derived from an EMBL/GenBank/DDBJ whole genome shotgun (WGS) entry which is preliminary data.</text>
</comment>
<accession>A0AAW3ZJ42</accession>
<sequence>MIEHRLNSLLALSLMITAGAAFSQSASAADQATQFNPEQLGRLFFSPEQRTDIERTRSQPIDSAAGGSQSEVPVLTEAPPALIRFDGIAHRPQRSAVIWINGRALEEESALYRYRLHIDAGALVLTDQTGQRFRLSVGQLFDMDRGAILDTVPPNAVEVARR</sequence>
<proteinExistence type="predicted"/>
<dbReference type="RefSeq" id="WP_192029422.1">
    <property type="nucleotide sequence ID" value="NZ_JACYTR010000015.1"/>
</dbReference>
<evidence type="ECO:0000313" key="3">
    <source>
        <dbReference type="Proteomes" id="UP000613768"/>
    </source>
</evidence>
<protein>
    <submittedName>
        <fullName evidence="2">Uncharacterized protein</fullName>
    </submittedName>
</protein>
<keyword evidence="1" id="KW-0732">Signal</keyword>
<reference evidence="2 3" key="1">
    <citation type="submission" date="2020-09" db="EMBL/GenBank/DDBJ databases">
        <title>Pseudoxanthomonas sp. CAU 1598 isolated from sand of Yaerae Beach.</title>
        <authorList>
            <person name="Kim W."/>
        </authorList>
    </citation>
    <scope>NUCLEOTIDE SEQUENCE [LARGE SCALE GENOMIC DNA]</scope>
    <source>
        <strain evidence="2 3">CAU 1598</strain>
    </source>
</reference>
<organism evidence="2 3">
    <name type="scientific">Pseudomarimonas arenosa</name>
    <dbReference type="NCBI Taxonomy" id="2774145"/>
    <lineage>
        <taxon>Bacteria</taxon>
        <taxon>Pseudomonadati</taxon>
        <taxon>Pseudomonadota</taxon>
        <taxon>Gammaproteobacteria</taxon>
        <taxon>Lysobacterales</taxon>
        <taxon>Lysobacteraceae</taxon>
        <taxon>Pseudomarimonas</taxon>
    </lineage>
</organism>
<dbReference type="AlphaFoldDB" id="A0AAW3ZJ42"/>
<feature type="chain" id="PRO_5043352184" evidence="1">
    <location>
        <begin position="29"/>
        <end position="162"/>
    </location>
</feature>
<feature type="signal peptide" evidence="1">
    <location>
        <begin position="1"/>
        <end position="28"/>
    </location>
</feature>